<keyword evidence="1" id="KW-0285">Flavoprotein</keyword>
<evidence type="ECO:0000313" key="4">
    <source>
        <dbReference type="EMBL" id="MDZ8160413.1"/>
    </source>
</evidence>
<evidence type="ECO:0000256" key="2">
    <source>
        <dbReference type="ARBA" id="ARBA00023002"/>
    </source>
</evidence>
<reference evidence="4 5" key="1">
    <citation type="submission" date="2023-10" db="EMBL/GenBank/DDBJ databases">
        <title>Microbacterium xanthum sp. nov., isolated from seaweed.</title>
        <authorList>
            <person name="Lee S.D."/>
        </authorList>
    </citation>
    <scope>NUCLEOTIDE SEQUENCE [LARGE SCALE GENOMIC DNA]</scope>
    <source>
        <strain evidence="4 5">KCTC 19124</strain>
    </source>
</reference>
<feature type="domain" description="NADH:flavin oxidoreductase/NADH oxidase N-terminal" evidence="3">
    <location>
        <begin position="7"/>
        <end position="331"/>
    </location>
</feature>
<dbReference type="SUPFAM" id="SSF51395">
    <property type="entry name" value="FMN-linked oxidoreductases"/>
    <property type="match status" value="1"/>
</dbReference>
<dbReference type="Proteomes" id="UP001291912">
    <property type="component" value="Unassembled WGS sequence"/>
</dbReference>
<keyword evidence="5" id="KW-1185">Reference proteome</keyword>
<evidence type="ECO:0000313" key="5">
    <source>
        <dbReference type="Proteomes" id="UP001291912"/>
    </source>
</evidence>
<name>A0ABU5N2U5_9MICO</name>
<organism evidence="4 5">
    <name type="scientific">Microbacterium aquimaris</name>
    <dbReference type="NCBI Taxonomy" id="459816"/>
    <lineage>
        <taxon>Bacteria</taxon>
        <taxon>Bacillati</taxon>
        <taxon>Actinomycetota</taxon>
        <taxon>Actinomycetes</taxon>
        <taxon>Micrococcales</taxon>
        <taxon>Microbacteriaceae</taxon>
        <taxon>Microbacterium</taxon>
    </lineage>
</organism>
<dbReference type="InterPro" id="IPR051799">
    <property type="entry name" value="NADH_flavin_oxidoreductase"/>
</dbReference>
<dbReference type="EMBL" id="JAWJYN010000001">
    <property type="protein sequence ID" value="MDZ8160413.1"/>
    <property type="molecule type" value="Genomic_DNA"/>
</dbReference>
<dbReference type="PANTHER" id="PTHR43656:SF2">
    <property type="entry name" value="BINDING OXIDOREDUCTASE, PUTATIVE (AFU_ORTHOLOGUE AFUA_2G08260)-RELATED"/>
    <property type="match status" value="1"/>
</dbReference>
<dbReference type="Gene3D" id="3.20.20.70">
    <property type="entry name" value="Aldolase class I"/>
    <property type="match status" value="1"/>
</dbReference>
<proteinExistence type="predicted"/>
<dbReference type="InterPro" id="IPR013785">
    <property type="entry name" value="Aldolase_TIM"/>
</dbReference>
<evidence type="ECO:0000256" key="1">
    <source>
        <dbReference type="ARBA" id="ARBA00022630"/>
    </source>
</evidence>
<dbReference type="PANTHER" id="PTHR43656">
    <property type="entry name" value="BINDING OXIDOREDUCTASE, PUTATIVE (AFU_ORTHOLOGUE AFUA_2G08260)-RELATED"/>
    <property type="match status" value="1"/>
</dbReference>
<dbReference type="RefSeq" id="WP_194423137.1">
    <property type="nucleotide sequence ID" value="NZ_BAAAPT010000001.1"/>
</dbReference>
<dbReference type="InterPro" id="IPR001155">
    <property type="entry name" value="OxRdtase_FMN_N"/>
</dbReference>
<dbReference type="Pfam" id="PF00724">
    <property type="entry name" value="Oxidored_FMN"/>
    <property type="match status" value="1"/>
</dbReference>
<evidence type="ECO:0000259" key="3">
    <source>
        <dbReference type="Pfam" id="PF00724"/>
    </source>
</evidence>
<comment type="caution">
    <text evidence="4">The sequence shown here is derived from an EMBL/GenBank/DDBJ whole genome shotgun (WGS) entry which is preliminary data.</text>
</comment>
<protein>
    <submittedName>
        <fullName evidence="4">tRNA-dihydrouridine synthase</fullName>
    </submittedName>
</protein>
<sequence>MTTSSDQLFSPLRLPCGTQLPHRIAKAAMSDSLGDGDGTPTAAHTRLYRRWAHGGAAVSLVGEVQITDRHPESAGNVVLDARTDTAAFSALTAAGGENGSSLWAQLGHAGALTNAASGRPVGPSALDAPGLHAEEMPVGDVARVPELYAASARRAQLAGFGGVEVHAAHGFLLSQFLSPLFNHRTDRYGGDPARRRRLLLDVLVAVRDAVGAEFPVAVKINATDRLVGGVDEAQSLALIDALEGAAVDLVDISGGTYFPGAATDAGTRTSGPPYIGFARRARRRTSIPLMLTGGVKTFEQATAIVNSGTADVVGLARSLVLDPDLPARWRRGDTTAPAFPRFDETPEGGVTAWYTERIAHLAGLRDDPVIDAVRARDDLARREQGRAERWRLTRASREPM</sequence>
<gene>
    <name evidence="4" type="ORF">R2Q92_01080</name>
</gene>
<keyword evidence="2" id="KW-0560">Oxidoreductase</keyword>
<accession>A0ABU5N2U5</accession>